<protein>
    <submittedName>
        <fullName evidence="2">Uncharacterized protein</fullName>
    </submittedName>
</protein>
<dbReference type="InterPro" id="IPR057895">
    <property type="entry name" value="Mom"/>
</dbReference>
<organism evidence="2">
    <name type="scientific">Pseudomonas phage GEC_PNG14</name>
    <dbReference type="NCBI Taxonomy" id="3158844"/>
    <lineage>
        <taxon>Viruses</taxon>
    </lineage>
</organism>
<reference evidence="2" key="1">
    <citation type="submission" date="2024-05" db="EMBL/GenBank/DDBJ databases">
        <title>Relevance of the bacteriophage adherence to mucus model for Pseudomonas aeruginosa phages.</title>
        <authorList>
            <person name="Almeida G.Md.F."/>
            <person name="Ravantti J."/>
            <person name="Grdzelishvili N."/>
            <person name="Kakabadze E."/>
            <person name="Bakuradze N."/>
            <person name="Javakhisvili E."/>
            <person name="Megremis S."/>
            <person name="Chanisvili N."/>
            <person name="Papadopoulos N."/>
            <person name="Sundberg L.-R."/>
        </authorList>
    </citation>
    <scope>NUCLEOTIDE SEQUENCE</scope>
</reference>
<proteinExistence type="predicted"/>
<dbReference type="EMBL" id="PP836137">
    <property type="protein sequence ID" value="XBS35800.1"/>
    <property type="molecule type" value="Genomic_DNA"/>
</dbReference>
<dbReference type="Pfam" id="PF25680">
    <property type="entry name" value="Mom"/>
    <property type="match status" value="1"/>
</dbReference>
<evidence type="ECO:0000256" key="1">
    <source>
        <dbReference type="SAM" id="MobiDB-lite"/>
    </source>
</evidence>
<evidence type="ECO:0000313" key="2">
    <source>
        <dbReference type="EMBL" id="XBS35800.1"/>
    </source>
</evidence>
<feature type="region of interest" description="Disordered" evidence="1">
    <location>
        <begin position="1"/>
        <end position="23"/>
    </location>
</feature>
<accession>A0AAU7P2U7</accession>
<gene>
    <name evidence="2" type="ORF">GECPNG14_054</name>
</gene>
<feature type="compositionally biased region" description="Basic residues" evidence="1">
    <location>
        <begin position="1"/>
        <end position="10"/>
    </location>
</feature>
<name>A0AAU7P2U7_9VIRU</name>
<sequence length="256" mass="29007">MAQKPSHHPKAPGAYHAPKSDKPEYIQGETGLAGFGSRSFYVAQIPRVEANAVIKQHHYSRRIVANSYVHLGVFIDGVQVGVLQFGYALNPVAGATKIIEGTQVDQYLELNRMWLDDSAPRNSESRALSYAFKFIKRACPRVAWVQSFADERCGGWGIVYQAANFLYFGHHRKGFYELDGETYHEMLLTARPGGGGRAKYLRDNLERAVRKSLLQFRYIYLIRKNWLARAKVPPLPYPKPGQPLPSRRRKKGVFLA</sequence>